<dbReference type="InterPro" id="IPR012338">
    <property type="entry name" value="Beta-lactam/transpept-like"/>
</dbReference>
<dbReference type="Pfam" id="PF00144">
    <property type="entry name" value="Beta-lactamase"/>
    <property type="match status" value="1"/>
</dbReference>
<organism evidence="10 11">
    <name type="scientific">[Enterobacter] lignolyticus</name>
    <dbReference type="NCBI Taxonomy" id="1334193"/>
    <lineage>
        <taxon>Bacteria</taxon>
        <taxon>Pseudomonadati</taxon>
        <taxon>Pseudomonadota</taxon>
        <taxon>Gammaproteobacteria</taxon>
        <taxon>Enterobacterales</taxon>
        <taxon>Enterobacteriaceae</taxon>
        <taxon>Pluralibacter</taxon>
    </lineage>
</organism>
<evidence type="ECO:0000256" key="5">
    <source>
        <dbReference type="ARBA" id="ARBA00022801"/>
    </source>
</evidence>
<dbReference type="Gene3D" id="3.40.710.10">
    <property type="entry name" value="DD-peptidase/beta-lactamase superfamily"/>
    <property type="match status" value="1"/>
</dbReference>
<evidence type="ECO:0000313" key="10">
    <source>
        <dbReference type="EMBL" id="ALR78880.1"/>
    </source>
</evidence>
<dbReference type="GO" id="GO:0046677">
    <property type="term" value="P:response to antibiotic"/>
    <property type="evidence" value="ECO:0007669"/>
    <property type="project" value="UniProtKB-UniRule"/>
</dbReference>
<dbReference type="GO" id="GO:0008800">
    <property type="term" value="F:beta-lactamase activity"/>
    <property type="evidence" value="ECO:0007669"/>
    <property type="project" value="UniProtKB-UniRule"/>
</dbReference>
<proteinExistence type="inferred from homology"/>
<protein>
    <recommendedName>
        <fullName evidence="3 7">Beta-lactamase</fullName>
        <ecNumber evidence="3 7">3.5.2.6</ecNumber>
    </recommendedName>
</protein>
<sequence length="386" mass="42261">MWSTRPVAPLVMAAALLMASNTAMAEKTQNLDELVNSTITPLMKQQDIPGMAVAVIVDGKTHIYHYGLADVKNQRPVTDDTLFELGSVSKTFTGIAGGYAVQSGILRLNDPVARYAPQLTSPQWRKITMLQLATYTAGGLPLQVPDDVDNTDALWLYYQHWRPQWTPGTQRQYSNASIGLFGALAVKNSGLSFDAFMKQHVFTPLQLNHTWINVPAEAEKDYAWGYRNGQPVRVSPGMLDAEAYGVKTTVKDMAAFMQANIDPEALAAKEAGLAKAIAIAQTGYYKIGDMYQGLGWEMYPWPADAEKVITASGNDLALKARPAKRLSPSRPVTAATWLHKTGSTNGFGAYIVFIPEKKVGIVMLANKNYPNPARVSAAWQILQKLP</sequence>
<evidence type="ECO:0000256" key="7">
    <source>
        <dbReference type="RuleBase" id="RU361140"/>
    </source>
</evidence>
<evidence type="ECO:0000256" key="1">
    <source>
        <dbReference type="ARBA" id="ARBA00001526"/>
    </source>
</evidence>
<dbReference type="EMBL" id="CP012871">
    <property type="protein sequence ID" value="ALR78880.1"/>
    <property type="molecule type" value="Genomic_DNA"/>
</dbReference>
<dbReference type="GO" id="GO:0017001">
    <property type="term" value="P:antibiotic catabolic process"/>
    <property type="evidence" value="ECO:0007669"/>
    <property type="project" value="InterPro"/>
</dbReference>
<dbReference type="AlphaFoldDB" id="A0A806X9J2"/>
<dbReference type="InterPro" id="IPR058136">
    <property type="entry name" value="AmpC"/>
</dbReference>
<evidence type="ECO:0000256" key="6">
    <source>
        <dbReference type="ARBA" id="ARBA00023251"/>
    </source>
</evidence>
<feature type="chain" id="PRO_5032756247" description="Beta-lactamase" evidence="8">
    <location>
        <begin position="26"/>
        <end position="386"/>
    </location>
</feature>
<dbReference type="InterPro" id="IPR050491">
    <property type="entry name" value="AmpC-like"/>
</dbReference>
<evidence type="ECO:0000256" key="3">
    <source>
        <dbReference type="ARBA" id="ARBA00012865"/>
    </source>
</evidence>
<dbReference type="FunFam" id="3.40.710.10:FF:000012">
    <property type="entry name" value="Beta-lactamase"/>
    <property type="match status" value="1"/>
</dbReference>
<evidence type="ECO:0000313" key="11">
    <source>
        <dbReference type="Proteomes" id="UP000069162"/>
    </source>
</evidence>
<accession>A0A806X9J2</accession>
<dbReference type="InterPro" id="IPR001466">
    <property type="entry name" value="Beta-lactam-related"/>
</dbReference>
<dbReference type="KEGG" id="kle:AO703_07405"/>
<evidence type="ECO:0000256" key="8">
    <source>
        <dbReference type="SAM" id="SignalP"/>
    </source>
</evidence>
<keyword evidence="5 7" id="KW-0378">Hydrolase</keyword>
<reference evidence="11" key="1">
    <citation type="submission" date="2015-10" db="EMBL/GenBank/DDBJ databases">
        <title>Complete Genome Sequencing of Klebsiella sp. strain G5.</title>
        <authorList>
            <person name="Chan K.-G."/>
            <person name="Chen J.-W."/>
        </authorList>
    </citation>
    <scope>NUCLEOTIDE SEQUENCE [LARGE SCALE GENOMIC DNA]</scope>
    <source>
        <strain evidence="11">G5</strain>
    </source>
</reference>
<comment type="catalytic activity">
    <reaction evidence="1 7">
        <text>a beta-lactam + H2O = a substituted beta-amino acid</text>
        <dbReference type="Rhea" id="RHEA:20401"/>
        <dbReference type="ChEBI" id="CHEBI:15377"/>
        <dbReference type="ChEBI" id="CHEBI:35627"/>
        <dbReference type="ChEBI" id="CHEBI:140347"/>
        <dbReference type="EC" id="3.5.2.6"/>
    </reaction>
</comment>
<dbReference type="PANTHER" id="PTHR46825">
    <property type="entry name" value="D-ALANYL-D-ALANINE-CARBOXYPEPTIDASE/ENDOPEPTIDASE AMPH"/>
    <property type="match status" value="1"/>
</dbReference>
<dbReference type="SUPFAM" id="SSF56601">
    <property type="entry name" value="beta-lactamase/transpeptidase-like"/>
    <property type="match status" value="1"/>
</dbReference>
<dbReference type="Proteomes" id="UP000069162">
    <property type="component" value="Chromosome"/>
</dbReference>
<comment type="similarity">
    <text evidence="2 7">Belongs to the class-C beta-lactamase family.</text>
</comment>
<feature type="domain" description="Beta-lactamase-related" evidence="9">
    <location>
        <begin position="36"/>
        <end position="383"/>
    </location>
</feature>
<dbReference type="InterPro" id="IPR001586">
    <property type="entry name" value="Beta-lactam_class-C_AS"/>
</dbReference>
<dbReference type="NCBIfam" id="NF033085">
    <property type="entry name" value="bla_class_C"/>
    <property type="match status" value="1"/>
</dbReference>
<name>A0A806X9J2_9ENTR</name>
<keyword evidence="4 8" id="KW-0732">Signal</keyword>
<dbReference type="RefSeq" id="WP_044612151.1">
    <property type="nucleotide sequence ID" value="NZ_CP012871.1"/>
</dbReference>
<gene>
    <name evidence="10" type="ORF">AO703_07405</name>
</gene>
<evidence type="ECO:0000256" key="4">
    <source>
        <dbReference type="ARBA" id="ARBA00022729"/>
    </source>
</evidence>
<dbReference type="PANTHER" id="PTHR46825:SF8">
    <property type="entry name" value="BETA-LACTAMASE-RELATED"/>
    <property type="match status" value="1"/>
</dbReference>
<feature type="signal peptide" evidence="8">
    <location>
        <begin position="1"/>
        <end position="25"/>
    </location>
</feature>
<keyword evidence="6 7" id="KW-0046">Antibiotic resistance</keyword>
<dbReference type="EC" id="3.5.2.6" evidence="3 7"/>
<evidence type="ECO:0000256" key="2">
    <source>
        <dbReference type="ARBA" id="ARBA00007840"/>
    </source>
</evidence>
<dbReference type="PROSITE" id="PS00336">
    <property type="entry name" value="BETA_LACTAMASE_C"/>
    <property type="match status" value="1"/>
</dbReference>
<evidence type="ECO:0000259" key="9">
    <source>
        <dbReference type="Pfam" id="PF00144"/>
    </source>
</evidence>
<dbReference type="OrthoDB" id="5377431at2"/>
<dbReference type="GO" id="GO:0030288">
    <property type="term" value="C:outer membrane-bounded periplasmic space"/>
    <property type="evidence" value="ECO:0007669"/>
    <property type="project" value="InterPro"/>
</dbReference>